<dbReference type="InterPro" id="IPR000531">
    <property type="entry name" value="Beta-barrel_TonB"/>
</dbReference>
<feature type="domain" description="TonB-dependent receptor plug" evidence="14">
    <location>
        <begin position="68"/>
        <end position="160"/>
    </location>
</feature>
<keyword evidence="6 11" id="KW-0798">TonB box</keyword>
<evidence type="ECO:0000256" key="5">
    <source>
        <dbReference type="ARBA" id="ARBA00022692"/>
    </source>
</evidence>
<evidence type="ECO:0000256" key="6">
    <source>
        <dbReference type="ARBA" id="ARBA00023077"/>
    </source>
</evidence>
<dbReference type="InterPro" id="IPR036942">
    <property type="entry name" value="Beta-barrel_TonB_sf"/>
</dbReference>
<dbReference type="CDD" id="cd01347">
    <property type="entry name" value="ligand_gated_channel"/>
    <property type="match status" value="1"/>
</dbReference>
<dbReference type="RefSeq" id="WP_189685033.1">
    <property type="nucleotide sequence ID" value="NZ_BMYK01000001.1"/>
</dbReference>
<dbReference type="Gene3D" id="2.170.130.10">
    <property type="entry name" value="TonB-dependent receptor, plug domain"/>
    <property type="match status" value="1"/>
</dbReference>
<dbReference type="EMBL" id="BMYK01000001">
    <property type="protein sequence ID" value="GHC68282.1"/>
    <property type="molecule type" value="Genomic_DNA"/>
</dbReference>
<dbReference type="PANTHER" id="PTHR32552">
    <property type="entry name" value="FERRICHROME IRON RECEPTOR-RELATED"/>
    <property type="match status" value="1"/>
</dbReference>
<dbReference type="PANTHER" id="PTHR32552:SF82">
    <property type="entry name" value="FCUA PROTEIN"/>
    <property type="match status" value="1"/>
</dbReference>
<comment type="caution">
    <text evidence="15">The sequence shown here is derived from an EMBL/GenBank/DDBJ whole genome shotgun (WGS) entry which is preliminary data.</text>
</comment>
<keyword evidence="7 10" id="KW-0472">Membrane</keyword>
<keyword evidence="12" id="KW-0732">Signal</keyword>
<evidence type="ECO:0000256" key="8">
    <source>
        <dbReference type="ARBA" id="ARBA00023170"/>
    </source>
</evidence>
<reference evidence="16" key="1">
    <citation type="journal article" date="2019" name="Int. J. Syst. Evol. Microbiol.">
        <title>The Global Catalogue of Microorganisms (GCM) 10K type strain sequencing project: providing services to taxonomists for standard genome sequencing and annotation.</title>
        <authorList>
            <consortium name="The Broad Institute Genomics Platform"/>
            <consortium name="The Broad Institute Genome Sequencing Center for Infectious Disease"/>
            <person name="Wu L."/>
            <person name="Ma J."/>
        </authorList>
    </citation>
    <scope>NUCLEOTIDE SEQUENCE [LARGE SCALE GENOMIC DNA]</scope>
    <source>
        <strain evidence="16">KCTC 23314</strain>
    </source>
</reference>
<keyword evidence="16" id="KW-1185">Reference proteome</keyword>
<evidence type="ECO:0000256" key="12">
    <source>
        <dbReference type="SAM" id="SignalP"/>
    </source>
</evidence>
<evidence type="ECO:0000256" key="1">
    <source>
        <dbReference type="ARBA" id="ARBA00004571"/>
    </source>
</evidence>
<evidence type="ECO:0000256" key="3">
    <source>
        <dbReference type="ARBA" id="ARBA00022448"/>
    </source>
</evidence>
<keyword evidence="8" id="KW-0675">Receptor</keyword>
<evidence type="ECO:0000256" key="4">
    <source>
        <dbReference type="ARBA" id="ARBA00022452"/>
    </source>
</evidence>
<dbReference type="PROSITE" id="PS51257">
    <property type="entry name" value="PROKAR_LIPOPROTEIN"/>
    <property type="match status" value="1"/>
</dbReference>
<comment type="subcellular location">
    <subcellularLocation>
        <location evidence="1 10">Cell outer membrane</location>
        <topology evidence="1 10">Multi-pass membrane protein</topology>
    </subcellularLocation>
</comment>
<dbReference type="InterPro" id="IPR039426">
    <property type="entry name" value="TonB-dep_rcpt-like"/>
</dbReference>
<keyword evidence="5 10" id="KW-0812">Transmembrane</keyword>
<keyword evidence="4 10" id="KW-1134">Transmembrane beta strand</keyword>
<evidence type="ECO:0000256" key="10">
    <source>
        <dbReference type="PROSITE-ProRule" id="PRU01360"/>
    </source>
</evidence>
<dbReference type="Pfam" id="PF07715">
    <property type="entry name" value="Plug"/>
    <property type="match status" value="1"/>
</dbReference>
<keyword evidence="3 10" id="KW-0813">Transport</keyword>
<protein>
    <submittedName>
        <fullName evidence="15">TonB dependent/Ligand-Gated channel TonB</fullName>
    </submittedName>
</protein>
<evidence type="ECO:0000259" key="13">
    <source>
        <dbReference type="Pfam" id="PF00593"/>
    </source>
</evidence>
<evidence type="ECO:0000256" key="11">
    <source>
        <dbReference type="RuleBase" id="RU003357"/>
    </source>
</evidence>
<keyword evidence="9 10" id="KW-0998">Cell outer membrane</keyword>
<dbReference type="InterPro" id="IPR010105">
    <property type="entry name" value="TonB_sidphr_rcpt"/>
</dbReference>
<evidence type="ECO:0000313" key="16">
    <source>
        <dbReference type="Proteomes" id="UP000626210"/>
    </source>
</evidence>
<dbReference type="Pfam" id="PF00593">
    <property type="entry name" value="TonB_dep_Rec_b-barrel"/>
    <property type="match status" value="1"/>
</dbReference>
<dbReference type="InterPro" id="IPR012910">
    <property type="entry name" value="Plug_dom"/>
</dbReference>
<evidence type="ECO:0000259" key="14">
    <source>
        <dbReference type="Pfam" id="PF07715"/>
    </source>
</evidence>
<evidence type="ECO:0000256" key="7">
    <source>
        <dbReference type="ARBA" id="ARBA00023136"/>
    </source>
</evidence>
<accession>A0ABQ3FU16</accession>
<comment type="similarity">
    <text evidence="2 10 11">Belongs to the TonB-dependent receptor family.</text>
</comment>
<evidence type="ECO:0000313" key="15">
    <source>
        <dbReference type="EMBL" id="GHC68282.1"/>
    </source>
</evidence>
<evidence type="ECO:0000256" key="9">
    <source>
        <dbReference type="ARBA" id="ARBA00023237"/>
    </source>
</evidence>
<sequence>MHARRLLRPTPIALALLAFSACATAQTAGTLDQVNVRSKYEREDLPTRAAGNKAASGARLGILGATAIMEAPVHVNAYTRELAEDWSALTLQDVLENDPAVVFTTNKNHLLQNFNLRGLDMGAMDIATNGLYGIAPANAVPIEMFERIEVLRGPNVLLSGMPPGSSVAGTVNMVTKRALAQPIADLTLTYGTHSYFQAHADVGKRFGEDKRLGLRFNGVYGDGEMGAKDESQTRRVGALALDYQGDRARFSLDLYDSQNKIENGSPGMFNFLGTSAIPGVGYLLPAPDGDTNMFRGTHGRYDNSGVLARAEVDFNADWQGYLALGGSEAKGTGLLFGTRAYVTGADGSTRGAIYNVHTESERRTAETGVIGKFATGGVQHRLQLSANVLKHKEGSVNTACNYCYTTNLYDPVTPVFPAVPTWRGYTVENDFRSLAIADTMGFVGEKVLLTVGGRHQTVKMPLSGYDESRFSPMVAAVLRPWGEAVSLFGNYTEGLEPGQIVGVGYANAGEALPPKQTKQMELGAKLQAGAMTHTVSAFQIKRPSFTGTAPAALVEGGEQRLRGLEWSMYGQVLQTVSLLGGITYIKSEQRHTGLDTYGVPEWRARIGADWQTPLPGLKVGGRFIYTGAQWADSGNRLKVPSWNRLDLNASYATKFGNTPVRFNASVENVTDKNYWIGLFGDGFVMAGAPRTAKLSATVSF</sequence>
<organism evidence="15 16">
    <name type="scientific">Pseudorhodoferax aquiterrae</name>
    <dbReference type="NCBI Taxonomy" id="747304"/>
    <lineage>
        <taxon>Bacteria</taxon>
        <taxon>Pseudomonadati</taxon>
        <taxon>Pseudomonadota</taxon>
        <taxon>Betaproteobacteria</taxon>
        <taxon>Burkholderiales</taxon>
        <taxon>Comamonadaceae</taxon>
    </lineage>
</organism>
<feature type="chain" id="PRO_5046729714" evidence="12">
    <location>
        <begin position="26"/>
        <end position="700"/>
    </location>
</feature>
<proteinExistence type="inferred from homology"/>
<dbReference type="PROSITE" id="PS52016">
    <property type="entry name" value="TONB_DEPENDENT_REC_3"/>
    <property type="match status" value="1"/>
</dbReference>
<name>A0ABQ3FU16_9BURK</name>
<dbReference type="SUPFAM" id="SSF56935">
    <property type="entry name" value="Porins"/>
    <property type="match status" value="1"/>
</dbReference>
<dbReference type="Proteomes" id="UP000626210">
    <property type="component" value="Unassembled WGS sequence"/>
</dbReference>
<feature type="domain" description="TonB-dependent receptor-like beta-barrel" evidence="13">
    <location>
        <begin position="271"/>
        <end position="669"/>
    </location>
</feature>
<dbReference type="NCBIfam" id="TIGR01783">
    <property type="entry name" value="TonB-siderophor"/>
    <property type="match status" value="1"/>
</dbReference>
<gene>
    <name evidence="15" type="ORF">GCM10007320_00480</name>
</gene>
<feature type="signal peptide" evidence="12">
    <location>
        <begin position="1"/>
        <end position="25"/>
    </location>
</feature>
<evidence type="ECO:0000256" key="2">
    <source>
        <dbReference type="ARBA" id="ARBA00009810"/>
    </source>
</evidence>
<dbReference type="Gene3D" id="2.40.170.20">
    <property type="entry name" value="TonB-dependent receptor, beta-barrel domain"/>
    <property type="match status" value="1"/>
</dbReference>
<dbReference type="InterPro" id="IPR037066">
    <property type="entry name" value="Plug_dom_sf"/>
</dbReference>